<feature type="transmembrane region" description="Helical" evidence="1">
    <location>
        <begin position="68"/>
        <end position="98"/>
    </location>
</feature>
<gene>
    <name evidence="2" type="ORF">SAMN02194393_04809</name>
</gene>
<keyword evidence="1" id="KW-1133">Transmembrane helix</keyword>
<feature type="transmembrane region" description="Helical" evidence="1">
    <location>
        <begin position="34"/>
        <end position="56"/>
    </location>
</feature>
<evidence type="ECO:0000313" key="3">
    <source>
        <dbReference type="Proteomes" id="UP000190285"/>
    </source>
</evidence>
<name>A0A1T5MII6_9FIRM</name>
<dbReference type="RefSeq" id="WP_079495339.1">
    <property type="nucleotide sequence ID" value="NZ_FUZT01000016.1"/>
</dbReference>
<feature type="transmembrane region" description="Helical" evidence="1">
    <location>
        <begin position="134"/>
        <end position="156"/>
    </location>
</feature>
<sequence length="161" mass="17875">MIYIYILTAMLLILSSLSNKQKTIKALKIAWKKFIKIMPSFGKMLILVSIVLYLLPDEIILKYLGNKNIFLGTILAAVLGSITMMPGFIAFPLCGILIEKGISHMTIASFSTSLMMVGILTYPVESEYFGKKLAIIRNTVSFFIVLIIAAIIGLFYGEVIL</sequence>
<evidence type="ECO:0000256" key="1">
    <source>
        <dbReference type="SAM" id="Phobius"/>
    </source>
</evidence>
<keyword evidence="3" id="KW-1185">Reference proteome</keyword>
<keyword evidence="1" id="KW-0472">Membrane</keyword>
<accession>A0A1T5MII6</accession>
<reference evidence="2 3" key="1">
    <citation type="submission" date="2017-02" db="EMBL/GenBank/DDBJ databases">
        <authorList>
            <person name="Peterson S.W."/>
        </authorList>
    </citation>
    <scope>NUCLEOTIDE SEQUENCE [LARGE SCALE GENOMIC DNA]</scope>
    <source>
        <strain evidence="2 3">M1</strain>
    </source>
</reference>
<dbReference type="STRING" id="36842.SAMN02194393_04809"/>
<evidence type="ECO:0000313" key="2">
    <source>
        <dbReference type="EMBL" id="SKC88047.1"/>
    </source>
</evidence>
<dbReference type="EMBL" id="FUZT01000016">
    <property type="protein sequence ID" value="SKC88047.1"/>
    <property type="molecule type" value="Genomic_DNA"/>
</dbReference>
<dbReference type="Proteomes" id="UP000190285">
    <property type="component" value="Unassembled WGS sequence"/>
</dbReference>
<dbReference type="AlphaFoldDB" id="A0A1T5MII6"/>
<feature type="transmembrane region" description="Helical" evidence="1">
    <location>
        <begin position="104"/>
        <end position="122"/>
    </location>
</feature>
<proteinExistence type="predicted"/>
<protein>
    <recommendedName>
        <fullName evidence="4">Permease</fullName>
    </recommendedName>
</protein>
<keyword evidence="1" id="KW-0812">Transmembrane</keyword>
<evidence type="ECO:0008006" key="4">
    <source>
        <dbReference type="Google" id="ProtNLM"/>
    </source>
</evidence>
<dbReference type="OrthoDB" id="5465282at2"/>
<organism evidence="2 3">
    <name type="scientific">Maledivibacter halophilus</name>
    <dbReference type="NCBI Taxonomy" id="36842"/>
    <lineage>
        <taxon>Bacteria</taxon>
        <taxon>Bacillati</taxon>
        <taxon>Bacillota</taxon>
        <taxon>Clostridia</taxon>
        <taxon>Peptostreptococcales</taxon>
        <taxon>Caminicellaceae</taxon>
        <taxon>Maledivibacter</taxon>
    </lineage>
</organism>